<name>A0A4Y7Q0E6_9AGAM</name>
<keyword evidence="1" id="KW-0812">Transmembrane</keyword>
<sequence length="83" mass="9272">MLVDRFARPCNHHTPTRYESNINHFGKFCDMIRNLQETNLAWSAGAVLILVLLLLFFLFCSVTSSCVVVGQRSSSRSAPPNAT</sequence>
<feature type="transmembrane region" description="Helical" evidence="1">
    <location>
        <begin position="40"/>
        <end position="69"/>
    </location>
</feature>
<keyword evidence="1" id="KW-1133">Transmembrane helix</keyword>
<evidence type="ECO:0000313" key="2">
    <source>
        <dbReference type="EMBL" id="TDL20632.1"/>
    </source>
</evidence>
<organism evidence="2 3">
    <name type="scientific">Rickenella mellea</name>
    <dbReference type="NCBI Taxonomy" id="50990"/>
    <lineage>
        <taxon>Eukaryota</taxon>
        <taxon>Fungi</taxon>
        <taxon>Dikarya</taxon>
        <taxon>Basidiomycota</taxon>
        <taxon>Agaricomycotina</taxon>
        <taxon>Agaricomycetes</taxon>
        <taxon>Hymenochaetales</taxon>
        <taxon>Rickenellaceae</taxon>
        <taxon>Rickenella</taxon>
    </lineage>
</organism>
<gene>
    <name evidence="2" type="ORF">BD410DRAFT_361878</name>
</gene>
<proteinExistence type="predicted"/>
<dbReference type="EMBL" id="ML170186">
    <property type="protein sequence ID" value="TDL20632.1"/>
    <property type="molecule type" value="Genomic_DNA"/>
</dbReference>
<reference evidence="2 3" key="1">
    <citation type="submission" date="2018-06" db="EMBL/GenBank/DDBJ databases">
        <title>A transcriptomic atlas of mushroom development highlights an independent origin of complex multicellularity.</title>
        <authorList>
            <consortium name="DOE Joint Genome Institute"/>
            <person name="Krizsan K."/>
            <person name="Almasi E."/>
            <person name="Merenyi Z."/>
            <person name="Sahu N."/>
            <person name="Viragh M."/>
            <person name="Koszo T."/>
            <person name="Mondo S."/>
            <person name="Kiss B."/>
            <person name="Balint B."/>
            <person name="Kues U."/>
            <person name="Barry K."/>
            <person name="Hegedus J.C."/>
            <person name="Henrissat B."/>
            <person name="Johnson J."/>
            <person name="Lipzen A."/>
            <person name="Ohm R."/>
            <person name="Nagy I."/>
            <person name="Pangilinan J."/>
            <person name="Yan J."/>
            <person name="Xiong Y."/>
            <person name="Grigoriev I.V."/>
            <person name="Hibbett D.S."/>
            <person name="Nagy L.G."/>
        </authorList>
    </citation>
    <scope>NUCLEOTIDE SEQUENCE [LARGE SCALE GENOMIC DNA]</scope>
    <source>
        <strain evidence="2 3">SZMC22713</strain>
    </source>
</reference>
<evidence type="ECO:0000256" key="1">
    <source>
        <dbReference type="SAM" id="Phobius"/>
    </source>
</evidence>
<dbReference type="Proteomes" id="UP000294933">
    <property type="component" value="Unassembled WGS sequence"/>
</dbReference>
<evidence type="ECO:0000313" key="3">
    <source>
        <dbReference type="Proteomes" id="UP000294933"/>
    </source>
</evidence>
<accession>A0A4Y7Q0E6</accession>
<keyword evidence="3" id="KW-1185">Reference proteome</keyword>
<dbReference type="VEuPathDB" id="FungiDB:BD410DRAFT_361878"/>
<protein>
    <submittedName>
        <fullName evidence="2">Uncharacterized protein</fullName>
    </submittedName>
</protein>
<dbReference type="AlphaFoldDB" id="A0A4Y7Q0E6"/>
<keyword evidence="1" id="KW-0472">Membrane</keyword>